<dbReference type="Proteomes" id="UP000318081">
    <property type="component" value="Chromosome"/>
</dbReference>
<evidence type="ECO:0000256" key="1">
    <source>
        <dbReference type="SAM" id="MobiDB-lite"/>
    </source>
</evidence>
<feature type="compositionally biased region" description="Pro residues" evidence="1">
    <location>
        <begin position="211"/>
        <end position="236"/>
    </location>
</feature>
<accession>A0ABX5XKL3</accession>
<proteinExistence type="predicted"/>
<feature type="compositionally biased region" description="Pro residues" evidence="1">
    <location>
        <begin position="250"/>
        <end position="270"/>
    </location>
</feature>
<feature type="compositionally biased region" description="Pro residues" evidence="1">
    <location>
        <begin position="174"/>
        <end position="187"/>
    </location>
</feature>
<feature type="region of interest" description="Disordered" evidence="1">
    <location>
        <begin position="120"/>
        <end position="284"/>
    </location>
</feature>
<dbReference type="EMBL" id="CP036432">
    <property type="protein sequence ID" value="QDV81505.1"/>
    <property type="molecule type" value="Genomic_DNA"/>
</dbReference>
<dbReference type="RefSeq" id="WP_145207294.1">
    <property type="nucleotide sequence ID" value="NZ_CP036432.1"/>
</dbReference>
<keyword evidence="3" id="KW-1185">Reference proteome</keyword>
<reference evidence="2 3" key="1">
    <citation type="submission" date="2019-02" db="EMBL/GenBank/DDBJ databases">
        <title>Deep-cultivation of Planctomycetes and their phenomic and genomic characterization uncovers novel biology.</title>
        <authorList>
            <person name="Wiegand S."/>
            <person name="Jogler M."/>
            <person name="Boedeker C."/>
            <person name="Pinto D."/>
            <person name="Vollmers J."/>
            <person name="Rivas-Marin E."/>
            <person name="Kohn T."/>
            <person name="Peeters S.H."/>
            <person name="Heuer A."/>
            <person name="Rast P."/>
            <person name="Oberbeckmann S."/>
            <person name="Bunk B."/>
            <person name="Jeske O."/>
            <person name="Meyerdierks A."/>
            <person name="Storesund J.E."/>
            <person name="Kallscheuer N."/>
            <person name="Luecker S."/>
            <person name="Lage O.M."/>
            <person name="Pohl T."/>
            <person name="Merkel B.J."/>
            <person name="Hornburger P."/>
            <person name="Mueller R.-W."/>
            <person name="Bruemmer F."/>
            <person name="Labrenz M."/>
            <person name="Spormann A.M."/>
            <person name="Op den Camp H."/>
            <person name="Overmann J."/>
            <person name="Amann R."/>
            <person name="Jetten M.S.M."/>
            <person name="Mascher T."/>
            <person name="Medema M.H."/>
            <person name="Devos D.P."/>
            <person name="Kaster A.-K."/>
            <person name="Ovreas L."/>
            <person name="Rohde M."/>
            <person name="Galperin M.Y."/>
            <person name="Jogler C."/>
        </authorList>
    </citation>
    <scope>NUCLEOTIDE SEQUENCE [LARGE SCALE GENOMIC DNA]</scope>
    <source>
        <strain evidence="2 3">TBK1r</strain>
    </source>
</reference>
<protein>
    <submittedName>
        <fullName evidence="2">IgA FC receptor</fullName>
    </submittedName>
</protein>
<sequence length="372" mass="39246">MTLTSPINRVSSRSRRRGWQVGKALVLTSLATGIPAFSMLGQPHASAADTACDAYSASGNQGPCDCGSCGQTGRTSNPIYKTLDTVAGGIEKLLGLDRCGNAGCTTHGCDGGCDSAPWMTDLESTTPPVLQIPNPPAATKPLAPPSTAAPRLPTVPPLAPAPRQAAPKQATPNPETPKPAAPAPPDPTQSSRRQETPAVPPAAEPTGRPTLTPPPTIPAEPVPTPRPATPAMPLPEPGSDSPDPLSDPQFTPPSLPDMPPTPNPVEPPTQPKKEGSIFDALDDLEDLDDPFEEDAARLRRQYGSIRPMLERASRMIAKTYQPVYPAPKTPTQLPQKPERAVGSGLRPVSHEEPIQLRPMTSRRVLAPYRASR</sequence>
<feature type="compositionally biased region" description="Low complexity" evidence="1">
    <location>
        <begin position="161"/>
        <end position="173"/>
    </location>
</feature>
<keyword evidence="2" id="KW-0675">Receptor</keyword>
<name>A0ABX5XKL3_9BACT</name>
<gene>
    <name evidence="2" type="primary">bag</name>
    <name evidence="2" type="ORF">TBK1r_04230</name>
</gene>
<feature type="compositionally biased region" description="Pro residues" evidence="1">
    <location>
        <begin position="133"/>
        <end position="144"/>
    </location>
</feature>
<evidence type="ECO:0000313" key="2">
    <source>
        <dbReference type="EMBL" id="QDV81505.1"/>
    </source>
</evidence>
<organism evidence="2 3">
    <name type="scientific">Stieleria magnilauensis</name>
    <dbReference type="NCBI Taxonomy" id="2527963"/>
    <lineage>
        <taxon>Bacteria</taxon>
        <taxon>Pseudomonadati</taxon>
        <taxon>Planctomycetota</taxon>
        <taxon>Planctomycetia</taxon>
        <taxon>Pirellulales</taxon>
        <taxon>Pirellulaceae</taxon>
        <taxon>Stieleria</taxon>
    </lineage>
</organism>
<feature type="compositionally biased region" description="Low complexity" evidence="1">
    <location>
        <begin position="237"/>
        <end position="248"/>
    </location>
</feature>
<feature type="region of interest" description="Disordered" evidence="1">
    <location>
        <begin position="320"/>
        <end position="372"/>
    </location>
</feature>
<evidence type="ECO:0000313" key="3">
    <source>
        <dbReference type="Proteomes" id="UP000318081"/>
    </source>
</evidence>